<keyword evidence="1" id="KW-0808">Transferase</keyword>
<sequence>MPLPRRRVDPMTPCAKPATGGAPDISFLATPDQARRAVMHVVASLADTEMAPSQLGDVELALAEVVNNIVEHGYAGRPSGAIRITCEPHGDYLLVSVRDQGRCIPGGLPTGCPPDVEVPVKDLPEGGFGWMLIRTLANSLSYSREGDQNRLDMQFSLRDRPN</sequence>
<dbReference type="PANTHER" id="PTHR35526">
    <property type="entry name" value="ANTI-SIGMA-F FACTOR RSBW-RELATED"/>
    <property type="match status" value="1"/>
</dbReference>
<keyword evidence="5" id="KW-1185">Reference proteome</keyword>
<keyword evidence="4" id="KW-0547">Nucleotide-binding</keyword>
<keyword evidence="1" id="KW-0418">Kinase</keyword>
<evidence type="ECO:0000259" key="3">
    <source>
        <dbReference type="Pfam" id="PF13581"/>
    </source>
</evidence>
<evidence type="ECO:0000256" key="2">
    <source>
        <dbReference type="SAM" id="MobiDB-lite"/>
    </source>
</evidence>
<proteinExistence type="predicted"/>
<dbReference type="CDD" id="cd16936">
    <property type="entry name" value="HATPase_RsbW-like"/>
    <property type="match status" value="1"/>
</dbReference>
<keyword evidence="4" id="KW-0067">ATP-binding</keyword>
<dbReference type="Proteomes" id="UP001191082">
    <property type="component" value="Unassembled WGS sequence"/>
</dbReference>
<feature type="domain" description="Histidine kinase/HSP90-like ATPase" evidence="3">
    <location>
        <begin position="28"/>
        <end position="154"/>
    </location>
</feature>
<dbReference type="Pfam" id="PF13581">
    <property type="entry name" value="HATPase_c_2"/>
    <property type="match status" value="1"/>
</dbReference>
<comment type="caution">
    <text evidence="4">The sequence shown here is derived from an EMBL/GenBank/DDBJ whole genome shotgun (WGS) entry which is preliminary data.</text>
</comment>
<evidence type="ECO:0000313" key="5">
    <source>
        <dbReference type="Proteomes" id="UP001191082"/>
    </source>
</evidence>
<dbReference type="SUPFAM" id="SSF55874">
    <property type="entry name" value="ATPase domain of HSP90 chaperone/DNA topoisomerase II/histidine kinase"/>
    <property type="match status" value="1"/>
</dbReference>
<organism evidence="4 5">
    <name type="scientific">Arenibacterium halophilum</name>
    <dbReference type="NCBI Taxonomy" id="2583821"/>
    <lineage>
        <taxon>Bacteria</taxon>
        <taxon>Pseudomonadati</taxon>
        <taxon>Pseudomonadota</taxon>
        <taxon>Alphaproteobacteria</taxon>
        <taxon>Rhodobacterales</taxon>
        <taxon>Paracoccaceae</taxon>
        <taxon>Arenibacterium</taxon>
    </lineage>
</organism>
<accession>A0ABY2X5W7</accession>
<feature type="region of interest" description="Disordered" evidence="2">
    <location>
        <begin position="1"/>
        <end position="20"/>
    </location>
</feature>
<name>A0ABY2X5W7_9RHOB</name>
<gene>
    <name evidence="4" type="ORF">FGK64_17090</name>
</gene>
<dbReference type="Gene3D" id="3.30.565.10">
    <property type="entry name" value="Histidine kinase-like ATPase, C-terminal domain"/>
    <property type="match status" value="1"/>
</dbReference>
<dbReference type="EMBL" id="VCPC01000004">
    <property type="protein sequence ID" value="TMV10498.1"/>
    <property type="molecule type" value="Genomic_DNA"/>
</dbReference>
<dbReference type="InterPro" id="IPR003594">
    <property type="entry name" value="HATPase_dom"/>
</dbReference>
<dbReference type="InterPro" id="IPR036890">
    <property type="entry name" value="HATPase_C_sf"/>
</dbReference>
<keyword evidence="1" id="KW-0723">Serine/threonine-protein kinase</keyword>
<evidence type="ECO:0000256" key="1">
    <source>
        <dbReference type="ARBA" id="ARBA00022527"/>
    </source>
</evidence>
<evidence type="ECO:0000313" key="4">
    <source>
        <dbReference type="EMBL" id="TMV10498.1"/>
    </source>
</evidence>
<protein>
    <submittedName>
        <fullName evidence="4">ATP-binding protein</fullName>
    </submittedName>
</protein>
<reference evidence="4 5" key="1">
    <citation type="submission" date="2019-05" db="EMBL/GenBank/DDBJ databases">
        <title>Marivita sp. nov. isolated from sea sediment.</title>
        <authorList>
            <person name="Kim W."/>
        </authorList>
    </citation>
    <scope>NUCLEOTIDE SEQUENCE [LARGE SCALE GENOMIC DNA]</scope>
    <source>
        <strain evidence="4 5">CAU 1492</strain>
    </source>
</reference>
<dbReference type="GO" id="GO:0005524">
    <property type="term" value="F:ATP binding"/>
    <property type="evidence" value="ECO:0007669"/>
    <property type="project" value="UniProtKB-KW"/>
</dbReference>
<dbReference type="InterPro" id="IPR050267">
    <property type="entry name" value="Anti-sigma-factor_SerPK"/>
</dbReference>